<feature type="region of interest" description="Disordered" evidence="1">
    <location>
        <begin position="1"/>
        <end position="29"/>
    </location>
</feature>
<keyword evidence="3" id="KW-1185">Reference proteome</keyword>
<dbReference type="Proteomes" id="UP000054498">
    <property type="component" value="Unassembled WGS sequence"/>
</dbReference>
<dbReference type="EMBL" id="KK100845">
    <property type="protein sequence ID" value="KIZ03465.1"/>
    <property type="molecule type" value="Genomic_DNA"/>
</dbReference>
<reference evidence="2 3" key="1">
    <citation type="journal article" date="2013" name="BMC Genomics">
        <title>Reconstruction of the lipid metabolism for the microalga Monoraphidium neglectum from its genome sequence reveals characteristics suitable for biofuel production.</title>
        <authorList>
            <person name="Bogen C."/>
            <person name="Al-Dilaimi A."/>
            <person name="Albersmeier A."/>
            <person name="Wichmann J."/>
            <person name="Grundmann M."/>
            <person name="Rupp O."/>
            <person name="Lauersen K.J."/>
            <person name="Blifernez-Klassen O."/>
            <person name="Kalinowski J."/>
            <person name="Goesmann A."/>
            <person name="Mussgnug J.H."/>
            <person name="Kruse O."/>
        </authorList>
    </citation>
    <scope>NUCLEOTIDE SEQUENCE [LARGE SCALE GENOMIC DNA]</scope>
    <source>
        <strain evidence="2 3">SAG 48.87</strain>
    </source>
</reference>
<protein>
    <submittedName>
        <fullName evidence="2">Uncharacterized protein</fullName>
    </submittedName>
</protein>
<dbReference type="AlphaFoldDB" id="A0A0D2MKJ1"/>
<accession>A0A0D2MKJ1</accession>
<dbReference type="OrthoDB" id="509144at2759"/>
<gene>
    <name evidence="2" type="ORF">MNEG_4495</name>
</gene>
<dbReference type="RefSeq" id="XP_013902484.1">
    <property type="nucleotide sequence ID" value="XM_014047030.1"/>
</dbReference>
<dbReference type="KEGG" id="mng:MNEG_4495"/>
<proteinExistence type="predicted"/>
<evidence type="ECO:0000256" key="1">
    <source>
        <dbReference type="SAM" id="MobiDB-lite"/>
    </source>
</evidence>
<evidence type="ECO:0000313" key="3">
    <source>
        <dbReference type="Proteomes" id="UP000054498"/>
    </source>
</evidence>
<sequence length="266" mass="29087">MVVRAAQQGRDGSKQAEASPSPGAKAYPYNAGIGERQQKATIEHIFTALESADSDVSTSGSRSISSWDGSGSNLQAPWAVGWQMSERNMVWNDDLKLRLIRRVASEQLGVSEAELEQQLEEVVCLLPDLRSRLGQAPADMVVKLAANTREIAGLLLRIKAAFPRADAGAMVGNRLDLLLEPEQLPDLERAAERLGQLVPGIDVDRFAEAFPAVLDVDDFEGALLEAKRLLPKMDVPAMLRANPDFVLSLMKGKHLITYDQIKNPFT</sequence>
<evidence type="ECO:0000313" key="2">
    <source>
        <dbReference type="EMBL" id="KIZ03465.1"/>
    </source>
</evidence>
<name>A0A0D2MKJ1_9CHLO</name>
<organism evidence="2 3">
    <name type="scientific">Monoraphidium neglectum</name>
    <dbReference type="NCBI Taxonomy" id="145388"/>
    <lineage>
        <taxon>Eukaryota</taxon>
        <taxon>Viridiplantae</taxon>
        <taxon>Chlorophyta</taxon>
        <taxon>core chlorophytes</taxon>
        <taxon>Chlorophyceae</taxon>
        <taxon>CS clade</taxon>
        <taxon>Sphaeropleales</taxon>
        <taxon>Selenastraceae</taxon>
        <taxon>Monoraphidium</taxon>
    </lineage>
</organism>
<dbReference type="GeneID" id="25737372"/>